<dbReference type="PANTHER" id="PTHR11373:SF32">
    <property type="entry name" value="DEOXYGUANOSINETRIPHOSPHATE TRIPHOSPHOHYDROLASE"/>
    <property type="match status" value="1"/>
</dbReference>
<dbReference type="NCBIfam" id="TIGR01353">
    <property type="entry name" value="dGTP_triPase"/>
    <property type="match status" value="1"/>
</dbReference>
<name>A0A558DAS8_9GAMM</name>
<dbReference type="InterPro" id="IPR006261">
    <property type="entry name" value="dGTPase"/>
</dbReference>
<dbReference type="Gene3D" id="1.10.3210.10">
    <property type="entry name" value="Hypothetical protein af1432"/>
    <property type="match status" value="1"/>
</dbReference>
<proteinExistence type="predicted"/>
<dbReference type="SMART" id="SM00471">
    <property type="entry name" value="HDc"/>
    <property type="match status" value="1"/>
</dbReference>
<sequence length="454" mass="51099">MAMQWNQLLSRGRLGSDQINGGTTARTDFQRDFDRIVFSSAFRRMQDKTQVFPLSRVDYIRTRLTHSLEASSIGRSLGTQVGEQVIARRGLAGYEASDFGDICAAACLAHDIGNPPFGHSGEDAFRSWAEEAPYGRRRVEVLQDSEREDFTRFEGNAQGFRIVTRLQNPDNAGGLQLTCATLAAFTKYPRESCLGGGRYPGVSAKKHGFFTEDREVFETVAQQVGLIRRDGSRAVWCRHPLAFLVEAADDISYRVIDIEDGYRLGYFTFTEVMDLYLNILKEPDKQRIRMQGIRDSKGKVEFLRAKVINEAISQAMDCFLDNEEMILAGQFDEPLLNQFPKRAEMDRLIEVAMDRIYQATEVVEIQAAGFQVIGDLLERFIQVLDDIAEQGTEASAKSKMISRLIPEQFIGPNRIPSPNTYTRLLRLTDFVAGMTDSYAVSLYKKLTGISLPNA</sequence>
<protein>
    <submittedName>
        <fullName evidence="3">Deoxyguanosinetriphosphate triphosphohydrolase</fullName>
    </submittedName>
</protein>
<dbReference type="Gene3D" id="1.10.3410.10">
    <property type="entry name" value="putative deoxyguanosinetriphosphate triphosphohydrolase like domain"/>
    <property type="match status" value="1"/>
</dbReference>
<dbReference type="PROSITE" id="PS51831">
    <property type="entry name" value="HD"/>
    <property type="match status" value="1"/>
</dbReference>
<dbReference type="Proteomes" id="UP000317355">
    <property type="component" value="Unassembled WGS sequence"/>
</dbReference>
<dbReference type="Gene3D" id="1.10.3550.10">
    <property type="entry name" value="eoxyguanosinetriphosphate triphosphohydrolase domain-like"/>
    <property type="match status" value="1"/>
</dbReference>
<reference evidence="3 4" key="1">
    <citation type="submission" date="2019-07" db="EMBL/GenBank/DDBJ databases">
        <title>The pathways for chlorine oxyanion respiration interact through the shared metabolite chlorate.</title>
        <authorList>
            <person name="Barnum T.P."/>
            <person name="Cheng Y."/>
            <person name="Hill K.A."/>
            <person name="Lucas L.N."/>
            <person name="Carlson H.K."/>
            <person name="Coates J.D."/>
        </authorList>
    </citation>
    <scope>NUCLEOTIDE SEQUENCE [LARGE SCALE GENOMIC DNA]</scope>
    <source>
        <strain evidence="3">BK-3</strain>
    </source>
</reference>
<organism evidence="3 4">
    <name type="scientific">Sedimenticola thiotaurini</name>
    <dbReference type="NCBI Taxonomy" id="1543721"/>
    <lineage>
        <taxon>Bacteria</taxon>
        <taxon>Pseudomonadati</taxon>
        <taxon>Pseudomonadota</taxon>
        <taxon>Gammaproteobacteria</taxon>
        <taxon>Chromatiales</taxon>
        <taxon>Sedimenticolaceae</taxon>
        <taxon>Sedimenticola</taxon>
    </lineage>
</organism>
<dbReference type="STRING" id="1543721.AAY24_11275"/>
<dbReference type="Pfam" id="PF01966">
    <property type="entry name" value="HD"/>
    <property type="match status" value="1"/>
</dbReference>
<dbReference type="SUPFAM" id="SSF109604">
    <property type="entry name" value="HD-domain/PDEase-like"/>
    <property type="match status" value="1"/>
</dbReference>
<dbReference type="GO" id="GO:0006203">
    <property type="term" value="P:dGTP catabolic process"/>
    <property type="evidence" value="ECO:0007669"/>
    <property type="project" value="TreeGrafter"/>
</dbReference>
<keyword evidence="1 3" id="KW-0378">Hydrolase</keyword>
<dbReference type="InterPro" id="IPR050135">
    <property type="entry name" value="dGTPase-like"/>
</dbReference>
<dbReference type="AlphaFoldDB" id="A0A558DAS8"/>
<comment type="caution">
    <text evidence="3">The sequence shown here is derived from an EMBL/GenBank/DDBJ whole genome shotgun (WGS) entry which is preliminary data.</text>
</comment>
<gene>
    <name evidence="3" type="ORF">FHK82_04930</name>
</gene>
<evidence type="ECO:0000313" key="4">
    <source>
        <dbReference type="Proteomes" id="UP000317355"/>
    </source>
</evidence>
<dbReference type="InterPro" id="IPR003607">
    <property type="entry name" value="HD/PDEase_dom"/>
</dbReference>
<dbReference type="NCBIfam" id="NF002205">
    <property type="entry name" value="PRK01096.1"/>
    <property type="match status" value="1"/>
</dbReference>
<evidence type="ECO:0000256" key="1">
    <source>
        <dbReference type="ARBA" id="ARBA00022801"/>
    </source>
</evidence>
<feature type="domain" description="HD" evidence="2">
    <location>
        <begin position="63"/>
        <end position="254"/>
    </location>
</feature>
<evidence type="ECO:0000259" key="2">
    <source>
        <dbReference type="PROSITE" id="PS51831"/>
    </source>
</evidence>
<accession>A0A558DAS8</accession>
<dbReference type="InterPro" id="IPR006674">
    <property type="entry name" value="HD_domain"/>
</dbReference>
<dbReference type="EMBL" id="VMRY01000010">
    <property type="protein sequence ID" value="TVT58144.1"/>
    <property type="molecule type" value="Genomic_DNA"/>
</dbReference>
<dbReference type="InterPro" id="IPR023293">
    <property type="entry name" value="dGTP_triP_hydro_central_sf"/>
</dbReference>
<dbReference type="GO" id="GO:0008832">
    <property type="term" value="F:dGTPase activity"/>
    <property type="evidence" value="ECO:0007669"/>
    <property type="project" value="TreeGrafter"/>
</dbReference>
<dbReference type="PANTHER" id="PTHR11373">
    <property type="entry name" value="DEOXYNUCLEOSIDE TRIPHOSPHATE TRIPHOSPHOHYDROLASE"/>
    <property type="match status" value="1"/>
</dbReference>
<dbReference type="InterPro" id="IPR027432">
    <property type="entry name" value="dGTP_triphosphohydrolase_C"/>
</dbReference>
<evidence type="ECO:0000313" key="3">
    <source>
        <dbReference type="EMBL" id="TVT58144.1"/>
    </source>
</evidence>